<dbReference type="EMBL" id="SMKY01000354">
    <property type="protein sequence ID" value="TDD64755.1"/>
    <property type="molecule type" value="Genomic_DNA"/>
</dbReference>
<reference evidence="6 7" key="1">
    <citation type="submission" date="2019-03" db="EMBL/GenBank/DDBJ databases">
        <title>Draft genome sequences of novel Actinobacteria.</title>
        <authorList>
            <person name="Sahin N."/>
            <person name="Ay H."/>
            <person name="Saygin H."/>
        </authorList>
    </citation>
    <scope>NUCLEOTIDE SEQUENCE [LARGE SCALE GENOMIC DNA]</scope>
    <source>
        <strain evidence="6 7">DSM 45941</strain>
    </source>
</reference>
<dbReference type="Proteomes" id="UP000295578">
    <property type="component" value="Unassembled WGS sequence"/>
</dbReference>
<dbReference type="PROSITE" id="PS51898">
    <property type="entry name" value="TYR_RECOMBINASE"/>
    <property type="match status" value="1"/>
</dbReference>
<dbReference type="SUPFAM" id="SSF56349">
    <property type="entry name" value="DNA breaking-rejoining enzymes"/>
    <property type="match status" value="1"/>
</dbReference>
<comment type="caution">
    <text evidence="6">The sequence shown here is derived from an EMBL/GenBank/DDBJ whole genome shotgun (WGS) entry which is preliminary data.</text>
</comment>
<keyword evidence="7" id="KW-1185">Reference proteome</keyword>
<dbReference type="GO" id="GO:0003677">
    <property type="term" value="F:DNA binding"/>
    <property type="evidence" value="ECO:0007669"/>
    <property type="project" value="UniProtKB-UniRule"/>
</dbReference>
<evidence type="ECO:0000313" key="7">
    <source>
        <dbReference type="Proteomes" id="UP000295578"/>
    </source>
</evidence>
<proteinExistence type="predicted"/>
<evidence type="ECO:0000256" key="3">
    <source>
        <dbReference type="PROSITE-ProRule" id="PRU01248"/>
    </source>
</evidence>
<protein>
    <submittedName>
        <fullName evidence="6">Site-specific integrase</fullName>
    </submittedName>
</protein>
<keyword evidence="2" id="KW-0233">DNA recombination</keyword>
<feature type="domain" description="Tyr recombinase" evidence="4">
    <location>
        <begin position="118"/>
        <end position="322"/>
    </location>
</feature>
<dbReference type="AlphaFoldDB" id="A0A4R5A050"/>
<dbReference type="Pfam" id="PF00589">
    <property type="entry name" value="Phage_integrase"/>
    <property type="match status" value="1"/>
</dbReference>
<dbReference type="OrthoDB" id="3345368at2"/>
<dbReference type="CDD" id="cd00397">
    <property type="entry name" value="DNA_BRE_C"/>
    <property type="match status" value="1"/>
</dbReference>
<dbReference type="InterPro" id="IPR011010">
    <property type="entry name" value="DNA_brk_join_enz"/>
</dbReference>
<feature type="domain" description="Core-binding (CB)" evidence="5">
    <location>
        <begin position="13"/>
        <end position="93"/>
    </location>
</feature>
<evidence type="ECO:0000256" key="2">
    <source>
        <dbReference type="ARBA" id="ARBA00023172"/>
    </source>
</evidence>
<dbReference type="Gene3D" id="1.10.443.10">
    <property type="entry name" value="Intergrase catalytic core"/>
    <property type="match status" value="1"/>
</dbReference>
<dbReference type="InterPro" id="IPR044068">
    <property type="entry name" value="CB"/>
</dbReference>
<organism evidence="6 7">
    <name type="scientific">Actinomadura darangshiensis</name>
    <dbReference type="NCBI Taxonomy" id="705336"/>
    <lineage>
        <taxon>Bacteria</taxon>
        <taxon>Bacillati</taxon>
        <taxon>Actinomycetota</taxon>
        <taxon>Actinomycetes</taxon>
        <taxon>Streptosporangiales</taxon>
        <taxon>Thermomonosporaceae</taxon>
        <taxon>Actinomadura</taxon>
    </lineage>
</organism>
<dbReference type="InterPro" id="IPR002104">
    <property type="entry name" value="Integrase_catalytic"/>
</dbReference>
<dbReference type="GO" id="GO:0006310">
    <property type="term" value="P:DNA recombination"/>
    <property type="evidence" value="ECO:0007669"/>
    <property type="project" value="UniProtKB-KW"/>
</dbReference>
<evidence type="ECO:0000259" key="5">
    <source>
        <dbReference type="PROSITE" id="PS51900"/>
    </source>
</evidence>
<evidence type="ECO:0000259" key="4">
    <source>
        <dbReference type="PROSITE" id="PS51898"/>
    </source>
</evidence>
<accession>A0A4R5A050</accession>
<gene>
    <name evidence="6" type="ORF">E1293_41165</name>
</gene>
<dbReference type="GO" id="GO:0015074">
    <property type="term" value="P:DNA integration"/>
    <property type="evidence" value="ECO:0007669"/>
    <property type="project" value="InterPro"/>
</dbReference>
<evidence type="ECO:0000256" key="1">
    <source>
        <dbReference type="ARBA" id="ARBA00023125"/>
    </source>
</evidence>
<sequence length="327" mass="35603">MRPGDGRADGTLATVRSAADAFLDSPACANSNTRRSYTTTLDKVAVELGGDRPLSSVADEELGQALEQLWGEASVATWNTRRGAVGGWLKWCAEHGVADAAELPAIPAWCKCLSPPGSDTPVRSRTAIDRLIGRREVHLREKTLWRMLYETAARSEEILGVNIEDLDLSGRTCPIKAKGAKPRTRTRGASREQYVMERVWWDAGTARLLPRLIAGRTSGPLFIGHRRPGPGKKVDARDLCPDTGRARLSYGQARALLDSHTSIGGETGTGWDLHELRHSALTHLGESGVSLLLFMAKSRHKKEQHARRYFKPSAAVMAEVTAVLGPA</sequence>
<dbReference type="InterPro" id="IPR013762">
    <property type="entry name" value="Integrase-like_cat_sf"/>
</dbReference>
<evidence type="ECO:0000313" key="6">
    <source>
        <dbReference type="EMBL" id="TDD64755.1"/>
    </source>
</evidence>
<name>A0A4R5A050_9ACTN</name>
<keyword evidence="1 3" id="KW-0238">DNA-binding</keyword>
<dbReference type="PROSITE" id="PS51900">
    <property type="entry name" value="CB"/>
    <property type="match status" value="1"/>
</dbReference>